<dbReference type="AlphaFoldDB" id="A0A5C6AIT9"/>
<dbReference type="Proteomes" id="UP000317421">
    <property type="component" value="Unassembled WGS sequence"/>
</dbReference>
<evidence type="ECO:0000313" key="3">
    <source>
        <dbReference type="Proteomes" id="UP000317421"/>
    </source>
</evidence>
<accession>A0A5C6AIT9</accession>
<feature type="chain" id="PRO_5023121874" evidence="1">
    <location>
        <begin position="27"/>
        <end position="82"/>
    </location>
</feature>
<sequence precursor="true">MFRPSARFALALLALVALGLALPSHAEARRYRTIVRRAPVVYAAPVVVRRAPVVVRAPYVGVGVGYGRVRVAAPGVGVYLGW</sequence>
<keyword evidence="3" id="KW-1185">Reference proteome</keyword>
<evidence type="ECO:0000313" key="2">
    <source>
        <dbReference type="EMBL" id="TWT99306.1"/>
    </source>
</evidence>
<gene>
    <name evidence="2" type="ORF">Pla108_02410</name>
</gene>
<protein>
    <submittedName>
        <fullName evidence="2">Uncharacterized protein</fullName>
    </submittedName>
</protein>
<dbReference type="RefSeq" id="WP_146441741.1">
    <property type="nucleotide sequence ID" value="NZ_SJPR01000001.1"/>
</dbReference>
<evidence type="ECO:0000256" key="1">
    <source>
        <dbReference type="SAM" id="SignalP"/>
    </source>
</evidence>
<name>A0A5C6AIT9_9BACT</name>
<comment type="caution">
    <text evidence="2">The sequence shown here is derived from an EMBL/GenBank/DDBJ whole genome shotgun (WGS) entry which is preliminary data.</text>
</comment>
<feature type="signal peptide" evidence="1">
    <location>
        <begin position="1"/>
        <end position="26"/>
    </location>
</feature>
<organism evidence="2 3">
    <name type="scientific">Botrimarina colliarenosi</name>
    <dbReference type="NCBI Taxonomy" id="2528001"/>
    <lineage>
        <taxon>Bacteria</taxon>
        <taxon>Pseudomonadati</taxon>
        <taxon>Planctomycetota</taxon>
        <taxon>Planctomycetia</taxon>
        <taxon>Pirellulales</taxon>
        <taxon>Lacipirellulaceae</taxon>
        <taxon>Botrimarina</taxon>
    </lineage>
</organism>
<proteinExistence type="predicted"/>
<dbReference type="EMBL" id="SJPR01000001">
    <property type="protein sequence ID" value="TWT99306.1"/>
    <property type="molecule type" value="Genomic_DNA"/>
</dbReference>
<keyword evidence="1" id="KW-0732">Signal</keyword>
<reference evidence="2 3" key="1">
    <citation type="submission" date="2019-02" db="EMBL/GenBank/DDBJ databases">
        <title>Deep-cultivation of Planctomycetes and their phenomic and genomic characterization uncovers novel biology.</title>
        <authorList>
            <person name="Wiegand S."/>
            <person name="Jogler M."/>
            <person name="Boedeker C."/>
            <person name="Pinto D."/>
            <person name="Vollmers J."/>
            <person name="Rivas-Marin E."/>
            <person name="Kohn T."/>
            <person name="Peeters S.H."/>
            <person name="Heuer A."/>
            <person name="Rast P."/>
            <person name="Oberbeckmann S."/>
            <person name="Bunk B."/>
            <person name="Jeske O."/>
            <person name="Meyerdierks A."/>
            <person name="Storesund J.E."/>
            <person name="Kallscheuer N."/>
            <person name="Luecker S."/>
            <person name="Lage O.M."/>
            <person name="Pohl T."/>
            <person name="Merkel B.J."/>
            <person name="Hornburger P."/>
            <person name="Mueller R.-W."/>
            <person name="Bruemmer F."/>
            <person name="Labrenz M."/>
            <person name="Spormann A.M."/>
            <person name="Op Den Camp H."/>
            <person name="Overmann J."/>
            <person name="Amann R."/>
            <person name="Jetten M.S.M."/>
            <person name="Mascher T."/>
            <person name="Medema M.H."/>
            <person name="Devos D.P."/>
            <person name="Kaster A.-K."/>
            <person name="Ovreas L."/>
            <person name="Rohde M."/>
            <person name="Galperin M.Y."/>
            <person name="Jogler C."/>
        </authorList>
    </citation>
    <scope>NUCLEOTIDE SEQUENCE [LARGE SCALE GENOMIC DNA]</scope>
    <source>
        <strain evidence="2 3">Pla108</strain>
    </source>
</reference>